<evidence type="ECO:0000313" key="2">
    <source>
        <dbReference type="Proteomes" id="UP000324611"/>
    </source>
</evidence>
<sequence length="163" mass="19436">MDISKLTFTIDDFGYFIPDEPIRPPFWENEMELWVDSEHGGQQQPSANQYHALSQFFQLDPHQLLLLREHLALYKEELKADRRILKKSKKFNLTDITFTVILIPRQDRSANQYVIVLADTNWKIRRSQFTIELEVLFTNNQFQVVQEMTGLWGRLEWETDFNA</sequence>
<gene>
    <name evidence="1" type="ORF">F0L74_24430</name>
</gene>
<dbReference type="Proteomes" id="UP000324611">
    <property type="component" value="Unassembled WGS sequence"/>
</dbReference>
<dbReference type="AlphaFoldDB" id="A0A5B2VKL4"/>
<protein>
    <submittedName>
        <fullName evidence="1">Uncharacterized protein</fullName>
    </submittedName>
</protein>
<reference evidence="1 2" key="1">
    <citation type="submission" date="2019-09" db="EMBL/GenBank/DDBJ databases">
        <title>Chitinophaga ginsengihumi sp. nov., isolated from soil of ginseng rhizosphere.</title>
        <authorList>
            <person name="Lee J."/>
        </authorList>
    </citation>
    <scope>NUCLEOTIDE SEQUENCE [LARGE SCALE GENOMIC DNA]</scope>
    <source>
        <strain evidence="1 2">BN140078</strain>
    </source>
</reference>
<evidence type="ECO:0000313" key="1">
    <source>
        <dbReference type="EMBL" id="KAA2239354.1"/>
    </source>
</evidence>
<keyword evidence="2" id="KW-1185">Reference proteome</keyword>
<comment type="caution">
    <text evidence="1">The sequence shown here is derived from an EMBL/GenBank/DDBJ whole genome shotgun (WGS) entry which is preliminary data.</text>
</comment>
<name>A0A5B2VKL4_9BACT</name>
<organism evidence="1 2">
    <name type="scientific">Chitinophaga agrisoli</name>
    <dbReference type="NCBI Taxonomy" id="2607653"/>
    <lineage>
        <taxon>Bacteria</taxon>
        <taxon>Pseudomonadati</taxon>
        <taxon>Bacteroidota</taxon>
        <taxon>Chitinophagia</taxon>
        <taxon>Chitinophagales</taxon>
        <taxon>Chitinophagaceae</taxon>
        <taxon>Chitinophaga</taxon>
    </lineage>
</organism>
<accession>A0A5B2VKL4</accession>
<dbReference type="RefSeq" id="WP_149840533.1">
    <property type="nucleotide sequence ID" value="NZ_VUOC01000004.1"/>
</dbReference>
<reference evidence="1 2" key="2">
    <citation type="submission" date="2019-09" db="EMBL/GenBank/DDBJ databases">
        <authorList>
            <person name="Jin C."/>
        </authorList>
    </citation>
    <scope>NUCLEOTIDE SEQUENCE [LARGE SCALE GENOMIC DNA]</scope>
    <source>
        <strain evidence="1 2">BN140078</strain>
    </source>
</reference>
<dbReference type="EMBL" id="VUOC01000004">
    <property type="protein sequence ID" value="KAA2239354.1"/>
    <property type="molecule type" value="Genomic_DNA"/>
</dbReference>
<proteinExistence type="predicted"/>